<reference evidence="4 5" key="1">
    <citation type="submission" date="2019-09" db="EMBL/GenBank/DDBJ databases">
        <authorList>
            <person name="Wang X."/>
        </authorList>
    </citation>
    <scope>NUCLEOTIDE SEQUENCE [LARGE SCALE GENOMIC DNA]</scope>
    <source>
        <strain evidence="4 5">CICC 11023</strain>
    </source>
</reference>
<evidence type="ECO:0000259" key="3">
    <source>
        <dbReference type="PROSITE" id="PS50977"/>
    </source>
</evidence>
<name>A0A5N0E0W0_9NOCA</name>
<dbReference type="Pfam" id="PF00440">
    <property type="entry name" value="TetR_N"/>
    <property type="match status" value="1"/>
</dbReference>
<evidence type="ECO:0000313" key="4">
    <source>
        <dbReference type="EMBL" id="KAA8881855.1"/>
    </source>
</evidence>
<dbReference type="OrthoDB" id="3469831at2"/>
<dbReference type="InterPro" id="IPR009057">
    <property type="entry name" value="Homeodomain-like_sf"/>
</dbReference>
<accession>A0A5N0E0W0</accession>
<organism evidence="4 5">
    <name type="scientific">Nocardia colli</name>
    <dbReference type="NCBI Taxonomy" id="2545717"/>
    <lineage>
        <taxon>Bacteria</taxon>
        <taxon>Bacillati</taxon>
        <taxon>Actinomycetota</taxon>
        <taxon>Actinomycetes</taxon>
        <taxon>Mycobacteriales</taxon>
        <taxon>Nocardiaceae</taxon>
        <taxon>Nocardia</taxon>
    </lineage>
</organism>
<keyword evidence="1 2" id="KW-0238">DNA-binding</keyword>
<keyword evidence="5" id="KW-1185">Reference proteome</keyword>
<feature type="domain" description="HTH tetR-type" evidence="3">
    <location>
        <begin position="1"/>
        <end position="59"/>
    </location>
</feature>
<dbReference type="SUPFAM" id="SSF46689">
    <property type="entry name" value="Homeodomain-like"/>
    <property type="match status" value="1"/>
</dbReference>
<dbReference type="Gene3D" id="1.10.357.10">
    <property type="entry name" value="Tetracycline Repressor, domain 2"/>
    <property type="match status" value="1"/>
</dbReference>
<dbReference type="AlphaFoldDB" id="A0A5N0E0W0"/>
<protein>
    <submittedName>
        <fullName evidence="4">Helix-turn-helix transcriptional regulator</fullName>
    </submittedName>
</protein>
<dbReference type="InterPro" id="IPR001647">
    <property type="entry name" value="HTH_TetR"/>
</dbReference>
<gene>
    <name evidence="4" type="ORF">F3087_39980</name>
</gene>
<sequence>MLVREYILETAVYLLGKDPHTGIDEVAAVAGIGTAQFYQYFESMDELRAAVAAEARSKSIHH</sequence>
<dbReference type="EMBL" id="VXLC01000031">
    <property type="protein sequence ID" value="KAA8881855.1"/>
    <property type="molecule type" value="Genomic_DNA"/>
</dbReference>
<feature type="DNA-binding region" description="H-T-H motif" evidence="2">
    <location>
        <begin position="22"/>
        <end position="41"/>
    </location>
</feature>
<proteinExistence type="predicted"/>
<dbReference type="GO" id="GO:0003677">
    <property type="term" value="F:DNA binding"/>
    <property type="evidence" value="ECO:0007669"/>
    <property type="project" value="UniProtKB-UniRule"/>
</dbReference>
<dbReference type="Proteomes" id="UP000323876">
    <property type="component" value="Unassembled WGS sequence"/>
</dbReference>
<evidence type="ECO:0000256" key="2">
    <source>
        <dbReference type="PROSITE-ProRule" id="PRU00335"/>
    </source>
</evidence>
<evidence type="ECO:0000256" key="1">
    <source>
        <dbReference type="ARBA" id="ARBA00023125"/>
    </source>
</evidence>
<dbReference type="PROSITE" id="PS50977">
    <property type="entry name" value="HTH_TETR_2"/>
    <property type="match status" value="1"/>
</dbReference>
<comment type="caution">
    <text evidence="4">The sequence shown here is derived from an EMBL/GenBank/DDBJ whole genome shotgun (WGS) entry which is preliminary data.</text>
</comment>
<evidence type="ECO:0000313" key="5">
    <source>
        <dbReference type="Proteomes" id="UP000323876"/>
    </source>
</evidence>